<dbReference type="Pfam" id="PF12532">
    <property type="entry name" value="DUF3732"/>
    <property type="match status" value="1"/>
</dbReference>
<accession>A0A7X9ZYK0</accession>
<dbReference type="Proteomes" id="UP000583127">
    <property type="component" value="Unassembled WGS sequence"/>
</dbReference>
<proteinExistence type="predicted"/>
<evidence type="ECO:0000313" key="3">
    <source>
        <dbReference type="Proteomes" id="UP000583127"/>
    </source>
</evidence>
<evidence type="ECO:0000313" key="2">
    <source>
        <dbReference type="EMBL" id="NML32886.1"/>
    </source>
</evidence>
<dbReference type="SUPFAM" id="SSF52540">
    <property type="entry name" value="P-loop containing nucleoside triphosphate hydrolases"/>
    <property type="match status" value="1"/>
</dbReference>
<organism evidence="2 3">
    <name type="scientific">Paraburkholderia antibiotica</name>
    <dbReference type="NCBI Taxonomy" id="2728839"/>
    <lineage>
        <taxon>Bacteria</taxon>
        <taxon>Pseudomonadati</taxon>
        <taxon>Pseudomonadota</taxon>
        <taxon>Betaproteobacteria</taxon>
        <taxon>Burkholderiales</taxon>
        <taxon>Burkholderiaceae</taxon>
        <taxon>Paraburkholderia</taxon>
    </lineage>
</organism>
<keyword evidence="3" id="KW-1185">Reference proteome</keyword>
<dbReference type="EMBL" id="JABBFZ010000011">
    <property type="protein sequence ID" value="NML32886.1"/>
    <property type="molecule type" value="Genomic_DNA"/>
</dbReference>
<dbReference type="Gene3D" id="3.40.50.300">
    <property type="entry name" value="P-loop containing nucleotide triphosphate hydrolases"/>
    <property type="match status" value="1"/>
</dbReference>
<dbReference type="InterPro" id="IPR027417">
    <property type="entry name" value="P-loop_NTPase"/>
</dbReference>
<sequence length="617" mass="70536">MNFGFDSITLWSKNGERRSLEFVRNRVNVLSGGSHTGKSALLDIIDYCFLASSHKLPDSIINENVAWYGLKFYVNDKTYAIARRSPRGNHVSNDYYFSSTGVVPEVPEANTREDDIRTILEGEFNIDERVTVAYGGKALKANSKVSFRYFFLFNTISEDIITNSKVFFDKQTEDRYREALPRIFDMALGIDDLANMAAREQKEYLEKQLQRAEKKSAQLTSGKDEFDNELRQIAVKAAEYGIFSGNTSTISRDVVRRAIAEAASVDTGRALDRYAEASAELFSVERRLRQLEQFTSEYRAYKDTLKNAEDSLLPIEQLIKQAPTIVKSEIFDELISSLKADLLAVKKSTAKKHPVDGQITTMVLSLREERDKLEREITGLPREPMSFASEREKWLFVGEAKGRFSAYDAVAPVAFAEMPILQTDDLQEQIDKIEVRDVDETRASVISLINEIAQELLTDTENALANYATYQTEFVYKEKRLRLRKPRSSLLENVGSSSNHMFLHLLQFLALHEVAISHRSPFVPSFLIIDQPSRPYYPDDKANDNVILTNSDSEKVAIAFKLLDHFVKRMNDEYDTQFQMIVFEHVPRNTFDNMNYVHLLPEFRDGEALIPPSWQNA</sequence>
<keyword evidence="1" id="KW-0175">Coiled coil</keyword>
<reference evidence="2 3" key="1">
    <citation type="submission" date="2020-04" db="EMBL/GenBank/DDBJ databases">
        <title>Paraburkholderia sp. G-4-1-8 isolated from soil.</title>
        <authorList>
            <person name="Dahal R.H."/>
        </authorList>
    </citation>
    <scope>NUCLEOTIDE SEQUENCE [LARGE SCALE GENOMIC DNA]</scope>
    <source>
        <strain evidence="2 3">G-4-1-8</strain>
    </source>
</reference>
<feature type="coiled-coil region" evidence="1">
    <location>
        <begin position="195"/>
        <end position="229"/>
    </location>
</feature>
<protein>
    <submittedName>
        <fullName evidence="2">DUF3732 domain-containing protein</fullName>
    </submittedName>
</protein>
<comment type="caution">
    <text evidence="2">The sequence shown here is derived from an EMBL/GenBank/DDBJ whole genome shotgun (WGS) entry which is preliminary data.</text>
</comment>
<name>A0A7X9ZYK0_9BURK</name>
<evidence type="ECO:0000256" key="1">
    <source>
        <dbReference type="SAM" id="Coils"/>
    </source>
</evidence>
<dbReference type="InterPro" id="IPR022205">
    <property type="entry name" value="DUF3732"/>
</dbReference>
<dbReference type="AlphaFoldDB" id="A0A7X9ZYK0"/>
<gene>
    <name evidence="2" type="ORF">HHL14_18855</name>
</gene>